<proteinExistence type="predicted"/>
<evidence type="ECO:0000256" key="1">
    <source>
        <dbReference type="SAM" id="Phobius"/>
    </source>
</evidence>
<feature type="transmembrane region" description="Helical" evidence="1">
    <location>
        <begin position="181"/>
        <end position="203"/>
    </location>
</feature>
<dbReference type="EMBL" id="JAKKFD010000009">
    <property type="protein sequence ID" value="MCG5442305.1"/>
    <property type="molecule type" value="Genomic_DNA"/>
</dbReference>
<keyword evidence="1" id="KW-0472">Membrane</keyword>
<reference evidence="2 3" key="1">
    <citation type="submission" date="2022-01" db="EMBL/GenBank/DDBJ databases">
        <authorList>
            <person name="Riesco R."/>
            <person name="Trujillo M.E."/>
        </authorList>
    </citation>
    <scope>NUCLEOTIDE SEQUENCE [LARGE SCALE GENOMIC DNA]</scope>
    <source>
        <strain evidence="2 3">NIE79</strain>
    </source>
</reference>
<dbReference type="Proteomes" id="UP001201629">
    <property type="component" value="Unassembled WGS sequence"/>
</dbReference>
<gene>
    <name evidence="2" type="ORF">NIE79_006553</name>
</gene>
<evidence type="ECO:0000313" key="3">
    <source>
        <dbReference type="Proteomes" id="UP001201629"/>
    </source>
</evidence>
<feature type="transmembrane region" description="Helical" evidence="1">
    <location>
        <begin position="151"/>
        <end position="169"/>
    </location>
</feature>
<keyword evidence="1" id="KW-0812">Transmembrane</keyword>
<feature type="transmembrane region" description="Helical" evidence="1">
    <location>
        <begin position="210"/>
        <end position="230"/>
    </location>
</feature>
<feature type="transmembrane region" description="Helical" evidence="1">
    <location>
        <begin position="73"/>
        <end position="91"/>
    </location>
</feature>
<protein>
    <submittedName>
        <fullName evidence="2">Uncharacterized protein</fullName>
    </submittedName>
</protein>
<evidence type="ECO:0000313" key="2">
    <source>
        <dbReference type="EMBL" id="MCG5442305.1"/>
    </source>
</evidence>
<sequence length="344" mass="35415">MRSARPVGLLLSAAAVALWAYGMTTWQPLTEPLGPWSERLPGNNAYWARDLRFMAIMAVPLGLVLAGRGRVRWGGPAVVLGGCWIAADVAIDRADPIGVGATVLLAVTGCGVLGVVAALLLWWERVTPPARDSDTQSTGERGTQSAANRRVLTGAACVAGVLTLVAAAMESPTDREPELNQGALATAALLVALAVGAALAAAPARTRARVGLAVGLTVVALLGVGLVRATAPGARLLPEVALGAVLLTGVTVLAWDWPGGRPIWWHHALAALIALVGPLVFLVATAIPMMIMMPIGATFTALAGNSPIHAADSDLLVSLVGLLSGLGMAVLLARPSVEDRRRLR</sequence>
<feature type="transmembrane region" description="Helical" evidence="1">
    <location>
        <begin position="269"/>
        <end position="295"/>
    </location>
</feature>
<feature type="transmembrane region" description="Helical" evidence="1">
    <location>
        <begin position="97"/>
        <end position="123"/>
    </location>
</feature>
<name>A0ABS9MX80_9ACTN</name>
<organism evidence="2 3">
    <name type="scientific">Micromonospora trifolii</name>
    <dbReference type="NCBI Taxonomy" id="2911208"/>
    <lineage>
        <taxon>Bacteria</taxon>
        <taxon>Bacillati</taxon>
        <taxon>Actinomycetota</taxon>
        <taxon>Actinomycetes</taxon>
        <taxon>Micromonosporales</taxon>
        <taxon>Micromonosporaceae</taxon>
        <taxon>Micromonospora</taxon>
    </lineage>
</organism>
<feature type="transmembrane region" description="Helical" evidence="1">
    <location>
        <begin position="46"/>
        <end position="66"/>
    </location>
</feature>
<keyword evidence="1" id="KW-1133">Transmembrane helix</keyword>
<feature type="transmembrane region" description="Helical" evidence="1">
    <location>
        <begin position="236"/>
        <end position="257"/>
    </location>
</feature>
<keyword evidence="3" id="KW-1185">Reference proteome</keyword>
<feature type="transmembrane region" description="Helical" evidence="1">
    <location>
        <begin position="315"/>
        <end position="334"/>
    </location>
</feature>
<accession>A0ABS9MX80</accession>
<comment type="caution">
    <text evidence="2">The sequence shown here is derived from an EMBL/GenBank/DDBJ whole genome shotgun (WGS) entry which is preliminary data.</text>
</comment>
<dbReference type="RefSeq" id="WP_238677648.1">
    <property type="nucleotide sequence ID" value="NZ_JAKKFD010000009.1"/>
</dbReference>